<name>A0A381ULI3_9ZZZZ</name>
<dbReference type="InterPro" id="IPR001173">
    <property type="entry name" value="Glyco_trans_2-like"/>
</dbReference>
<protein>
    <recommendedName>
        <fullName evidence="1">Glycosyltransferase 2-like domain-containing protein</fullName>
    </recommendedName>
</protein>
<evidence type="ECO:0000259" key="1">
    <source>
        <dbReference type="Pfam" id="PF00535"/>
    </source>
</evidence>
<dbReference type="PANTHER" id="PTHR43685:SF2">
    <property type="entry name" value="GLYCOSYLTRANSFERASE 2-LIKE DOMAIN-CONTAINING PROTEIN"/>
    <property type="match status" value="1"/>
</dbReference>
<dbReference type="CDD" id="cd00761">
    <property type="entry name" value="Glyco_tranf_GTA_type"/>
    <property type="match status" value="1"/>
</dbReference>
<dbReference type="EMBL" id="UINC01006595">
    <property type="protein sequence ID" value="SVA28498.1"/>
    <property type="molecule type" value="Genomic_DNA"/>
</dbReference>
<dbReference type="AlphaFoldDB" id="A0A381ULI3"/>
<reference evidence="2" key="1">
    <citation type="submission" date="2018-05" db="EMBL/GenBank/DDBJ databases">
        <authorList>
            <person name="Lanie J.A."/>
            <person name="Ng W.-L."/>
            <person name="Kazmierczak K.M."/>
            <person name="Andrzejewski T.M."/>
            <person name="Davidsen T.M."/>
            <person name="Wayne K.J."/>
            <person name="Tettelin H."/>
            <person name="Glass J.I."/>
            <person name="Rusch D."/>
            <person name="Podicherti R."/>
            <person name="Tsui H.-C.T."/>
            <person name="Winkler M.E."/>
        </authorList>
    </citation>
    <scope>NUCLEOTIDE SEQUENCE</scope>
</reference>
<gene>
    <name evidence="2" type="ORF">METZ01_LOCUS81352</name>
</gene>
<dbReference type="InterPro" id="IPR050834">
    <property type="entry name" value="Glycosyltransf_2"/>
</dbReference>
<dbReference type="Gene3D" id="3.90.550.10">
    <property type="entry name" value="Spore Coat Polysaccharide Biosynthesis Protein SpsA, Chain A"/>
    <property type="match status" value="1"/>
</dbReference>
<proteinExistence type="predicted"/>
<feature type="domain" description="Glycosyltransferase 2-like" evidence="1">
    <location>
        <begin position="5"/>
        <end position="103"/>
    </location>
</feature>
<dbReference type="Pfam" id="PF00535">
    <property type="entry name" value="Glycos_transf_2"/>
    <property type="match status" value="1"/>
</dbReference>
<sequence>MPQVTVILPTWNRAKWLKTSIESVLSQTFQDFELIVVDDASTDSTGKILESYSGKIRTILLPENLGVSAARNTAIVQSDSKWIAFLDSDDYWHAEKLEKQIKQTRLCPEYQIHFTDEIWIRNGIRVNPKNKHRKREGWIFKPSLALCLMAPSTVMLHRELLERHGMFDDALPVCEDYDLWLRLTAYHPVALLNEKLMTRHGGHSDQLSRKLWGIDRFRVQSLQKILSQENLRSGDRTAAIRMLRKKCEILIKGFRNRGNMKEIRVYQNIAQKYSDI</sequence>
<organism evidence="2">
    <name type="scientific">marine metagenome</name>
    <dbReference type="NCBI Taxonomy" id="408172"/>
    <lineage>
        <taxon>unclassified sequences</taxon>
        <taxon>metagenomes</taxon>
        <taxon>ecological metagenomes</taxon>
    </lineage>
</organism>
<evidence type="ECO:0000313" key="2">
    <source>
        <dbReference type="EMBL" id="SVA28498.1"/>
    </source>
</evidence>
<dbReference type="InterPro" id="IPR029044">
    <property type="entry name" value="Nucleotide-diphossugar_trans"/>
</dbReference>
<dbReference type="SUPFAM" id="SSF53448">
    <property type="entry name" value="Nucleotide-diphospho-sugar transferases"/>
    <property type="match status" value="1"/>
</dbReference>
<dbReference type="PANTHER" id="PTHR43685">
    <property type="entry name" value="GLYCOSYLTRANSFERASE"/>
    <property type="match status" value="1"/>
</dbReference>
<accession>A0A381ULI3</accession>